<dbReference type="PANTHER" id="PTHR47331:SF1">
    <property type="entry name" value="GAG-LIKE PROTEIN"/>
    <property type="match status" value="1"/>
</dbReference>
<evidence type="ECO:0000313" key="2">
    <source>
        <dbReference type="Proteomes" id="UP001487740"/>
    </source>
</evidence>
<name>A0AAW0V6P0_SCYPA</name>
<evidence type="ECO:0000313" key="1">
    <source>
        <dbReference type="EMBL" id="KAK8407645.1"/>
    </source>
</evidence>
<reference evidence="1 2" key="1">
    <citation type="submission" date="2023-03" db="EMBL/GenBank/DDBJ databases">
        <title>High-quality genome of Scylla paramamosain provides insights in environmental adaptation.</title>
        <authorList>
            <person name="Zhang L."/>
        </authorList>
    </citation>
    <scope>NUCLEOTIDE SEQUENCE [LARGE SCALE GENOMIC DNA]</scope>
    <source>
        <strain evidence="1">LZ_2023a</strain>
        <tissue evidence="1">Muscle</tissue>
    </source>
</reference>
<dbReference type="PANTHER" id="PTHR47331">
    <property type="entry name" value="PHD-TYPE DOMAIN-CONTAINING PROTEIN"/>
    <property type="match status" value="1"/>
</dbReference>
<dbReference type="EMBL" id="JARAKH010000001">
    <property type="protein sequence ID" value="KAK8407645.1"/>
    <property type="molecule type" value="Genomic_DNA"/>
</dbReference>
<gene>
    <name evidence="1" type="ORF">O3P69_002295</name>
</gene>
<organism evidence="1 2">
    <name type="scientific">Scylla paramamosain</name>
    <name type="common">Mud crab</name>
    <dbReference type="NCBI Taxonomy" id="85552"/>
    <lineage>
        <taxon>Eukaryota</taxon>
        <taxon>Metazoa</taxon>
        <taxon>Ecdysozoa</taxon>
        <taxon>Arthropoda</taxon>
        <taxon>Crustacea</taxon>
        <taxon>Multicrustacea</taxon>
        <taxon>Malacostraca</taxon>
        <taxon>Eumalacostraca</taxon>
        <taxon>Eucarida</taxon>
        <taxon>Decapoda</taxon>
        <taxon>Pleocyemata</taxon>
        <taxon>Brachyura</taxon>
        <taxon>Eubrachyura</taxon>
        <taxon>Portunoidea</taxon>
        <taxon>Portunidae</taxon>
        <taxon>Portuninae</taxon>
        <taxon>Scylla</taxon>
    </lineage>
</organism>
<accession>A0AAW0V6P0</accession>
<dbReference type="AlphaFoldDB" id="A0AAW0V6P0"/>
<sequence length="266" mass="30444">MGGVWERQIRTVKKVLLAVVGTQTLDDERLATFFCAVEEIVNRRPITPGSDDPRDLEALTSLHLLRMNAEPATIDNDILITETYKRRWKHAQFLADQFWKRWPDSPLEEEAASEEEVRQQPFPGSLGGLEWRGQRLDPSKHTSLAALNEALEALQGPRRHKGSPLKLFSNPISWREVQIWLTPRRKKIRVTDAGAFSEQCAYIFGELRDLSVSRQNGWMLLRCIDPVHRAGSGQAGAHRAASWSSCFDDYDVSWCMAGSEERHWFF</sequence>
<protein>
    <submittedName>
        <fullName evidence="1">Uncharacterized protein</fullName>
    </submittedName>
</protein>
<dbReference type="Proteomes" id="UP001487740">
    <property type="component" value="Unassembled WGS sequence"/>
</dbReference>
<keyword evidence="2" id="KW-1185">Reference proteome</keyword>
<proteinExistence type="predicted"/>
<comment type="caution">
    <text evidence="1">The sequence shown here is derived from an EMBL/GenBank/DDBJ whole genome shotgun (WGS) entry which is preliminary data.</text>
</comment>